<dbReference type="AlphaFoldDB" id="A0AAD1XKL9"/>
<organism evidence="1 2">
    <name type="scientific">Euplotes crassus</name>
    <dbReference type="NCBI Taxonomy" id="5936"/>
    <lineage>
        <taxon>Eukaryota</taxon>
        <taxon>Sar</taxon>
        <taxon>Alveolata</taxon>
        <taxon>Ciliophora</taxon>
        <taxon>Intramacronucleata</taxon>
        <taxon>Spirotrichea</taxon>
        <taxon>Hypotrichia</taxon>
        <taxon>Euplotida</taxon>
        <taxon>Euplotidae</taxon>
        <taxon>Moneuplotes</taxon>
    </lineage>
</organism>
<sequence>MSGEVIGVSEFLSRTINTSKHLKSYQKSSLNKRRIRGGVSKEEYEKLFGHHNQSKQPSFMQKNDSFSSIGWGVGKKKLITLPALSDQSKNALKKRKSVEETAAKVYLNSPMKLNDDCLNSQESPQGMDRKPSFNNRDFIKQIDREYSSTGASGFLRMNGSFSNHVDKKLNLQPDLYHSLNMISQKDAIFRKFANSVHNFSYDARDSRSTTLGNTGSENMTGASSKLKRMYNRCERHENWKKFQAKRYPKSNFTNHKNVISTLPVLKSHKEKILVPKRTSVIRRR</sequence>
<protein>
    <submittedName>
        <fullName evidence="1">Uncharacterized protein</fullName>
    </submittedName>
</protein>
<proteinExistence type="predicted"/>
<evidence type="ECO:0000313" key="1">
    <source>
        <dbReference type="EMBL" id="CAI2374443.1"/>
    </source>
</evidence>
<evidence type="ECO:0000313" key="2">
    <source>
        <dbReference type="Proteomes" id="UP001295684"/>
    </source>
</evidence>
<name>A0AAD1XKL9_EUPCR</name>
<keyword evidence="2" id="KW-1185">Reference proteome</keyword>
<comment type="caution">
    <text evidence="1">The sequence shown here is derived from an EMBL/GenBank/DDBJ whole genome shotgun (WGS) entry which is preliminary data.</text>
</comment>
<accession>A0AAD1XKL9</accession>
<dbReference type="EMBL" id="CAMPGE010015844">
    <property type="protein sequence ID" value="CAI2374443.1"/>
    <property type="molecule type" value="Genomic_DNA"/>
</dbReference>
<gene>
    <name evidence="1" type="ORF">ECRASSUSDP1_LOCUS15796</name>
</gene>
<dbReference type="Proteomes" id="UP001295684">
    <property type="component" value="Unassembled WGS sequence"/>
</dbReference>
<reference evidence="1" key="1">
    <citation type="submission" date="2023-07" db="EMBL/GenBank/DDBJ databases">
        <authorList>
            <consortium name="AG Swart"/>
            <person name="Singh M."/>
            <person name="Singh A."/>
            <person name="Seah K."/>
            <person name="Emmerich C."/>
        </authorList>
    </citation>
    <scope>NUCLEOTIDE SEQUENCE</scope>
    <source>
        <strain evidence="1">DP1</strain>
    </source>
</reference>